<protein>
    <submittedName>
        <fullName evidence="2">MFS transporter</fullName>
    </submittedName>
</protein>
<comment type="caution">
    <text evidence="2">The sequence shown here is derived from an EMBL/GenBank/DDBJ whole genome shotgun (WGS) entry which is preliminary data.</text>
</comment>
<keyword evidence="1" id="KW-0812">Transmembrane</keyword>
<dbReference type="RefSeq" id="WP_123589882.1">
    <property type="nucleotide sequence ID" value="NZ_AYKH01000016.1"/>
</dbReference>
<dbReference type="EMBL" id="AYKH01000016">
    <property type="protein sequence ID" value="ROO27034.1"/>
    <property type="molecule type" value="Genomic_DNA"/>
</dbReference>
<evidence type="ECO:0000313" key="2">
    <source>
        <dbReference type="EMBL" id="ROO27034.1"/>
    </source>
</evidence>
<reference evidence="2 3" key="1">
    <citation type="submission" date="2013-10" db="EMBL/GenBank/DDBJ databases">
        <title>Salinisphaera orenii MK-B5 Genome Sequencing.</title>
        <authorList>
            <person name="Lai Q."/>
            <person name="Li C."/>
            <person name="Shao Z."/>
        </authorList>
    </citation>
    <scope>NUCLEOTIDE SEQUENCE [LARGE SCALE GENOMIC DNA]</scope>
    <source>
        <strain evidence="2 3">MK-B5</strain>
    </source>
</reference>
<feature type="transmembrane region" description="Helical" evidence="1">
    <location>
        <begin position="12"/>
        <end position="34"/>
    </location>
</feature>
<name>A0A423PN41_9GAMM</name>
<keyword evidence="3" id="KW-1185">Reference proteome</keyword>
<evidence type="ECO:0000313" key="3">
    <source>
        <dbReference type="Proteomes" id="UP000283993"/>
    </source>
</evidence>
<dbReference type="Proteomes" id="UP000283993">
    <property type="component" value="Unassembled WGS sequence"/>
</dbReference>
<evidence type="ECO:0000256" key="1">
    <source>
        <dbReference type="SAM" id="Phobius"/>
    </source>
</evidence>
<accession>A0A423PN41</accession>
<feature type="transmembrane region" description="Helical" evidence="1">
    <location>
        <begin position="46"/>
        <end position="68"/>
    </location>
</feature>
<dbReference type="AlphaFoldDB" id="A0A423PN41"/>
<feature type="transmembrane region" description="Helical" evidence="1">
    <location>
        <begin position="75"/>
        <end position="94"/>
    </location>
</feature>
<organism evidence="2 3">
    <name type="scientific">Salinisphaera orenii MK-B5</name>
    <dbReference type="NCBI Taxonomy" id="856730"/>
    <lineage>
        <taxon>Bacteria</taxon>
        <taxon>Pseudomonadati</taxon>
        <taxon>Pseudomonadota</taxon>
        <taxon>Gammaproteobacteria</taxon>
        <taxon>Salinisphaerales</taxon>
        <taxon>Salinisphaeraceae</taxon>
        <taxon>Salinisphaera</taxon>
    </lineage>
</organism>
<keyword evidence="1" id="KW-0472">Membrane</keyword>
<proteinExistence type="predicted"/>
<gene>
    <name evidence="2" type="ORF">SAOR_09460</name>
</gene>
<keyword evidence="1" id="KW-1133">Transmembrane helix</keyword>
<sequence>MEEFFHWIGETLGAAIRFIVDGLAGLLGNLYGLIDSFLAGLTNALGISTSVLSLLILLLGLVMLWAALRALLKRRLIGAVIWAALGVVVLTWLIH</sequence>